<organism evidence="1">
    <name type="scientific">Mycobacterium sp. (strain MCS)</name>
    <dbReference type="NCBI Taxonomy" id="164756"/>
    <lineage>
        <taxon>Bacteria</taxon>
        <taxon>Bacillati</taxon>
        <taxon>Actinomycetota</taxon>
        <taxon>Actinomycetes</taxon>
        <taxon>Mycobacteriales</taxon>
        <taxon>Mycobacteriaceae</taxon>
        <taxon>Mycobacterium</taxon>
    </lineage>
</organism>
<protein>
    <submittedName>
        <fullName evidence="1">Uncharacterized protein</fullName>
    </submittedName>
</protein>
<dbReference type="Pfam" id="PF13385">
    <property type="entry name" value="Laminin_G_3"/>
    <property type="match status" value="1"/>
</dbReference>
<proteinExistence type="predicted"/>
<dbReference type="EMBL" id="CP000384">
    <property type="protein sequence ID" value="ABG06919.1"/>
    <property type="molecule type" value="Genomic_DNA"/>
</dbReference>
<accession>A0A5Q5BFL0</accession>
<reference evidence="1" key="1">
    <citation type="submission" date="2006-06" db="EMBL/GenBank/DDBJ databases">
        <title>Complete sequence of chromosome of Mycobacterium sp. MCS.</title>
        <authorList>
            <consortium name="US DOE Joint Genome Institute"/>
            <person name="Copeland A."/>
            <person name="Lucas S."/>
            <person name="Lapidus A."/>
            <person name="Barry K."/>
            <person name="Detter J.C."/>
            <person name="Glavina del Rio T."/>
            <person name="Hammon N."/>
            <person name="Israni S."/>
            <person name="Dalin E."/>
            <person name="Tice H."/>
            <person name="Pitluck S."/>
            <person name="Martinez M."/>
            <person name="Schmutz J."/>
            <person name="Larimer F."/>
            <person name="Land M."/>
            <person name="Hauser L."/>
            <person name="Kyrpides N."/>
            <person name="Kim E."/>
            <person name="Miller C.D."/>
            <person name="Hughes J.E."/>
            <person name="Anderson A.J."/>
            <person name="Sims R.C."/>
            <person name="Richardson P."/>
        </authorList>
    </citation>
    <scope>NUCLEOTIDE SEQUENCE [LARGE SCALE GENOMIC DNA]</scope>
    <source>
        <strain evidence="1">MCS</strain>
    </source>
</reference>
<evidence type="ECO:0000313" key="1">
    <source>
        <dbReference type="EMBL" id="ABG06919.1"/>
    </source>
</evidence>
<dbReference type="Gene3D" id="2.60.120.200">
    <property type="match status" value="1"/>
</dbReference>
<gene>
    <name evidence="1" type="ordered locus">Mmcs_0800</name>
</gene>
<dbReference type="InterPro" id="IPR013320">
    <property type="entry name" value="ConA-like_dom_sf"/>
</dbReference>
<dbReference type="AlphaFoldDB" id="A0A5Q5BFL0"/>
<sequence length="357" mass="38436">MVDSWELILHHTYAGTPGVIFDHSPRRGSHGTAVNLADADFHTDGATHGSGAVSFHPGAKVAVPAKDGWSPLSGVRGEVTCRFDTTSGIDVLIDAKSFYFYRRSGALGCWFDESPHQYTDITTDLNAIGAPVSIPVGQWVQVGFMHDGVSTAELSFDGIPVARIIRPLRPVKPTDAVAIGDFVTAPAPSTSGMSGRIDDVRVWRLDPDRIARAFIDRPMDPATAECWAEWFDQLAAAFDTLRQTNPDCPDRIAGLVDEAVHSGLADALTRTAQSRSTWLQSAADYQQHWAAGNLASIAPVIAGLTTWLQSEGVDLKQNSALQDLLNDPCWKQLLSLVPPMTCDPAFTDLLSGGTGAW</sequence>
<dbReference type="SUPFAM" id="SSF49899">
    <property type="entry name" value="Concanavalin A-like lectins/glucanases"/>
    <property type="match status" value="1"/>
</dbReference>
<dbReference type="KEGG" id="mmc:Mmcs_0800"/>
<name>A0A5Q5BFL0_MYCSS</name>